<sequence length="58" mass="6107">MDGKALEAALLPWAGFEARPEQPSEAVVGAEANMILEILRFAEASTPASPRSIAISKP</sequence>
<accession>A0A812MJC3</accession>
<reference evidence="1" key="1">
    <citation type="submission" date="2021-02" db="EMBL/GenBank/DDBJ databases">
        <authorList>
            <person name="Dougan E. K."/>
            <person name="Rhodes N."/>
            <person name="Thang M."/>
            <person name="Chan C."/>
        </authorList>
    </citation>
    <scope>NUCLEOTIDE SEQUENCE</scope>
</reference>
<protein>
    <submittedName>
        <fullName evidence="1">Uncharacterized protein</fullName>
    </submittedName>
</protein>
<dbReference type="Proteomes" id="UP000604046">
    <property type="component" value="Unassembled WGS sequence"/>
</dbReference>
<name>A0A812MJC3_9DINO</name>
<proteinExistence type="predicted"/>
<evidence type="ECO:0000313" key="1">
    <source>
        <dbReference type="EMBL" id="CAE7270498.1"/>
    </source>
</evidence>
<evidence type="ECO:0000313" key="2">
    <source>
        <dbReference type="Proteomes" id="UP000604046"/>
    </source>
</evidence>
<comment type="caution">
    <text evidence="1">The sequence shown here is derived from an EMBL/GenBank/DDBJ whole genome shotgun (WGS) entry which is preliminary data.</text>
</comment>
<organism evidence="1 2">
    <name type="scientific">Symbiodinium natans</name>
    <dbReference type="NCBI Taxonomy" id="878477"/>
    <lineage>
        <taxon>Eukaryota</taxon>
        <taxon>Sar</taxon>
        <taxon>Alveolata</taxon>
        <taxon>Dinophyceae</taxon>
        <taxon>Suessiales</taxon>
        <taxon>Symbiodiniaceae</taxon>
        <taxon>Symbiodinium</taxon>
    </lineage>
</organism>
<dbReference type="AlphaFoldDB" id="A0A812MJC3"/>
<dbReference type="OrthoDB" id="448974at2759"/>
<dbReference type="EMBL" id="CAJNDS010001657">
    <property type="protein sequence ID" value="CAE7270498.1"/>
    <property type="molecule type" value="Genomic_DNA"/>
</dbReference>
<gene>
    <name evidence="1" type="ORF">SNAT2548_LOCUS14353</name>
</gene>
<keyword evidence="2" id="KW-1185">Reference proteome</keyword>